<protein>
    <submittedName>
        <fullName evidence="1">Uncharacterized protein</fullName>
    </submittedName>
</protein>
<dbReference type="EMBL" id="VICG01000008">
    <property type="protein sequence ID" value="KAA8569553.1"/>
    <property type="molecule type" value="Genomic_DNA"/>
</dbReference>
<sequence length="70" mass="7760">MVQVPGLAKGRSVLGYQGWEMGYRSSDGGFGWIMNGQRRSNFVPEIWLRIGIKEGQWCVLVAFGLGSPLD</sequence>
<evidence type="ECO:0000313" key="2">
    <source>
        <dbReference type="Proteomes" id="UP000322873"/>
    </source>
</evidence>
<evidence type="ECO:0000313" key="1">
    <source>
        <dbReference type="EMBL" id="KAA8569553.1"/>
    </source>
</evidence>
<name>A0A5M9JME7_MONFR</name>
<reference evidence="1 2" key="1">
    <citation type="submission" date="2019-06" db="EMBL/GenBank/DDBJ databases">
        <title>Genome Sequence of the Brown Rot Fungal Pathogen Monilinia fructicola.</title>
        <authorList>
            <person name="De Miccolis Angelini R.M."/>
            <person name="Landi L."/>
            <person name="Abate D."/>
            <person name="Pollastro S."/>
            <person name="Romanazzi G."/>
            <person name="Faretra F."/>
        </authorList>
    </citation>
    <scope>NUCLEOTIDE SEQUENCE [LARGE SCALE GENOMIC DNA]</scope>
    <source>
        <strain evidence="1 2">Mfrc123</strain>
    </source>
</reference>
<gene>
    <name evidence="1" type="ORF">EYC84_001171</name>
</gene>
<proteinExistence type="predicted"/>
<keyword evidence="2" id="KW-1185">Reference proteome</keyword>
<dbReference type="Proteomes" id="UP000322873">
    <property type="component" value="Unassembled WGS sequence"/>
</dbReference>
<accession>A0A5M9JME7</accession>
<comment type="caution">
    <text evidence="1">The sequence shown here is derived from an EMBL/GenBank/DDBJ whole genome shotgun (WGS) entry which is preliminary data.</text>
</comment>
<dbReference type="AlphaFoldDB" id="A0A5M9JME7"/>
<organism evidence="1 2">
    <name type="scientific">Monilinia fructicola</name>
    <name type="common">Brown rot fungus</name>
    <name type="synonym">Ciboria fructicola</name>
    <dbReference type="NCBI Taxonomy" id="38448"/>
    <lineage>
        <taxon>Eukaryota</taxon>
        <taxon>Fungi</taxon>
        <taxon>Dikarya</taxon>
        <taxon>Ascomycota</taxon>
        <taxon>Pezizomycotina</taxon>
        <taxon>Leotiomycetes</taxon>
        <taxon>Helotiales</taxon>
        <taxon>Sclerotiniaceae</taxon>
        <taxon>Monilinia</taxon>
    </lineage>
</organism>